<name>A0A0F9BNS1_9ZZZZ</name>
<accession>A0A0F9BNS1</accession>
<proteinExistence type="predicted"/>
<reference evidence="1" key="1">
    <citation type="journal article" date="2015" name="Nature">
        <title>Complex archaea that bridge the gap between prokaryotes and eukaryotes.</title>
        <authorList>
            <person name="Spang A."/>
            <person name="Saw J.H."/>
            <person name="Jorgensen S.L."/>
            <person name="Zaremba-Niedzwiedzka K."/>
            <person name="Martijn J."/>
            <person name="Lind A.E."/>
            <person name="van Eijk R."/>
            <person name="Schleper C."/>
            <person name="Guy L."/>
            <person name="Ettema T.J."/>
        </authorList>
    </citation>
    <scope>NUCLEOTIDE SEQUENCE</scope>
</reference>
<comment type="caution">
    <text evidence="1">The sequence shown here is derived from an EMBL/GenBank/DDBJ whole genome shotgun (WGS) entry which is preliminary data.</text>
</comment>
<dbReference type="AlphaFoldDB" id="A0A0F9BNS1"/>
<dbReference type="EMBL" id="LAZR01048303">
    <property type="protein sequence ID" value="KKK92239.1"/>
    <property type="molecule type" value="Genomic_DNA"/>
</dbReference>
<sequence>MTNLLNKCQQIDVVRSELVRAFSFFIEEELFNEFTISEDLSHLGMGFKVTLNTEELIIGVFVSNIEKSVDCKISLRQSNMSVDWSLLRSDFDALRYLGSDVSDLLNNVNNSKKLIGKLRTKIYDEIQSKGIVNFLNELEQTIGEK</sequence>
<gene>
    <name evidence="1" type="ORF">LCGC14_2704910</name>
</gene>
<protein>
    <submittedName>
        <fullName evidence="1">Uncharacterized protein</fullName>
    </submittedName>
</protein>
<evidence type="ECO:0000313" key="1">
    <source>
        <dbReference type="EMBL" id="KKK92239.1"/>
    </source>
</evidence>
<organism evidence="1">
    <name type="scientific">marine sediment metagenome</name>
    <dbReference type="NCBI Taxonomy" id="412755"/>
    <lineage>
        <taxon>unclassified sequences</taxon>
        <taxon>metagenomes</taxon>
        <taxon>ecological metagenomes</taxon>
    </lineage>
</organism>